<proteinExistence type="predicted"/>
<organism evidence="1 2">
    <name type="scientific">Trichonephila clavata</name>
    <name type="common">Joro spider</name>
    <name type="synonym">Nephila clavata</name>
    <dbReference type="NCBI Taxonomy" id="2740835"/>
    <lineage>
        <taxon>Eukaryota</taxon>
        <taxon>Metazoa</taxon>
        <taxon>Ecdysozoa</taxon>
        <taxon>Arthropoda</taxon>
        <taxon>Chelicerata</taxon>
        <taxon>Arachnida</taxon>
        <taxon>Araneae</taxon>
        <taxon>Araneomorphae</taxon>
        <taxon>Entelegynae</taxon>
        <taxon>Araneoidea</taxon>
        <taxon>Nephilidae</taxon>
        <taxon>Trichonephila</taxon>
    </lineage>
</organism>
<keyword evidence="2" id="KW-1185">Reference proteome</keyword>
<sequence length="86" mass="9787">MIEFLKATKAEVIHRVVSLPWTPTAYTSPTNMDNAKKILVSFQKKKPSKKPYIALSTSSSIRSLHIELVLDFTANRFLMAFRRFAG</sequence>
<reference evidence="1" key="1">
    <citation type="submission" date="2020-07" db="EMBL/GenBank/DDBJ databases">
        <title>Multicomponent nature underlies the extraordinary mechanical properties of spider dragline silk.</title>
        <authorList>
            <person name="Kono N."/>
            <person name="Nakamura H."/>
            <person name="Mori M."/>
            <person name="Yoshida Y."/>
            <person name="Ohtoshi R."/>
            <person name="Malay A.D."/>
            <person name="Moran D.A.P."/>
            <person name="Tomita M."/>
            <person name="Numata K."/>
            <person name="Arakawa K."/>
        </authorList>
    </citation>
    <scope>NUCLEOTIDE SEQUENCE</scope>
</reference>
<protein>
    <submittedName>
        <fullName evidence="1">Uncharacterized protein</fullName>
    </submittedName>
</protein>
<evidence type="ECO:0000313" key="2">
    <source>
        <dbReference type="Proteomes" id="UP000887116"/>
    </source>
</evidence>
<dbReference type="Proteomes" id="UP000887116">
    <property type="component" value="Unassembled WGS sequence"/>
</dbReference>
<dbReference type="EMBL" id="BMAO01028733">
    <property type="protein sequence ID" value="GFR27053.1"/>
    <property type="molecule type" value="Genomic_DNA"/>
</dbReference>
<accession>A0A8X6JIV4</accession>
<comment type="caution">
    <text evidence="1">The sequence shown here is derived from an EMBL/GenBank/DDBJ whole genome shotgun (WGS) entry which is preliminary data.</text>
</comment>
<name>A0A8X6JIV4_TRICU</name>
<evidence type="ECO:0000313" key="1">
    <source>
        <dbReference type="EMBL" id="GFR27053.1"/>
    </source>
</evidence>
<dbReference type="AlphaFoldDB" id="A0A8X6JIV4"/>
<gene>
    <name evidence="1" type="ORF">TNCT_723511</name>
</gene>